<dbReference type="SUPFAM" id="SSF53167">
    <property type="entry name" value="Purine and uridine phosphorylases"/>
    <property type="match status" value="1"/>
</dbReference>
<sequence length="289" mass="31994">MALSPSELILNPDGSIYHLNLLPGDIAPTIIVVGDPDRVSQVSSKFDVIETRKQKREFQTHTGRLNGKRLTVISTGIGTDNIDIVMNELDALANIDFTTRTIRKELKQLDIIRIGTSGAVQPDIPVDSFVLSEFAIGLDGLKHFYKTEDAMESSMVKAFVAQTGWAGEKALPYAVESDKNMREELMSNRIRLGVTVTNSGFYAPQGRNLRLENSDPDMQAKLKAFNHNGMRITNMEMETSAIYLLAKLLGHRAVSMNCILANRSTGDFSENSKKAVDGLIRYVLEKITS</sequence>
<evidence type="ECO:0000313" key="5">
    <source>
        <dbReference type="EMBL" id="NHF60024.1"/>
    </source>
</evidence>
<dbReference type="RefSeq" id="WP_152574528.1">
    <property type="nucleotide sequence ID" value="NZ_VIKU02000003.1"/>
</dbReference>
<feature type="domain" description="Nucleoside phosphorylase" evidence="4">
    <location>
        <begin position="30"/>
        <end position="279"/>
    </location>
</feature>
<name>A0A967AU28_9FLAO</name>
<protein>
    <recommendedName>
        <fullName evidence="2">Uridine phosphorylase</fullName>
        <ecNumber evidence="1">2.4.2.3</ecNumber>
    </recommendedName>
</protein>
<dbReference type="AlphaFoldDB" id="A0A967AU28"/>
<dbReference type="GO" id="GO:0006152">
    <property type="term" value="P:purine nucleoside catabolic process"/>
    <property type="evidence" value="ECO:0007669"/>
    <property type="project" value="TreeGrafter"/>
</dbReference>
<evidence type="ECO:0000313" key="6">
    <source>
        <dbReference type="Proteomes" id="UP000707206"/>
    </source>
</evidence>
<proteinExistence type="predicted"/>
<evidence type="ECO:0000256" key="2">
    <source>
        <dbReference type="ARBA" id="ARBA00021980"/>
    </source>
</evidence>
<evidence type="ECO:0000259" key="4">
    <source>
        <dbReference type="Pfam" id="PF01048"/>
    </source>
</evidence>
<accession>A0A967AU28</accession>
<reference evidence="5" key="2">
    <citation type="submission" date="2020-03" db="EMBL/GenBank/DDBJ databases">
        <title>Flavobacteriaceae bacterium strain TP-CH-4, a member of the family Flavobacteriaceae isolated from a deep-sea seamount.</title>
        <authorList>
            <person name="Zhang D.-C."/>
        </authorList>
    </citation>
    <scope>NUCLEOTIDE SEQUENCE</scope>
    <source>
        <strain evidence="5">TP-CH-4</strain>
    </source>
</reference>
<comment type="catalytic activity">
    <reaction evidence="3">
        <text>uridine + phosphate = alpha-D-ribose 1-phosphate + uracil</text>
        <dbReference type="Rhea" id="RHEA:24388"/>
        <dbReference type="ChEBI" id="CHEBI:16704"/>
        <dbReference type="ChEBI" id="CHEBI:17568"/>
        <dbReference type="ChEBI" id="CHEBI:43474"/>
        <dbReference type="ChEBI" id="CHEBI:57720"/>
        <dbReference type="EC" id="2.4.2.3"/>
    </reaction>
</comment>
<dbReference type="Proteomes" id="UP000707206">
    <property type="component" value="Unassembled WGS sequence"/>
</dbReference>
<reference evidence="5" key="1">
    <citation type="submission" date="2019-07" db="EMBL/GenBank/DDBJ databases">
        <authorList>
            <person name="De-Chao Zhang Q."/>
        </authorList>
    </citation>
    <scope>NUCLEOTIDE SEQUENCE</scope>
    <source>
        <strain evidence="5">TP-CH-4</strain>
    </source>
</reference>
<dbReference type="GO" id="GO:0004850">
    <property type="term" value="F:uridine phosphorylase activity"/>
    <property type="evidence" value="ECO:0007669"/>
    <property type="project" value="UniProtKB-EC"/>
</dbReference>
<dbReference type="GO" id="GO:0004731">
    <property type="term" value="F:purine-nucleoside phosphorylase activity"/>
    <property type="evidence" value="ECO:0007669"/>
    <property type="project" value="TreeGrafter"/>
</dbReference>
<dbReference type="PANTHER" id="PTHR43691">
    <property type="entry name" value="URIDINE PHOSPHORYLASE"/>
    <property type="match status" value="1"/>
</dbReference>
<dbReference type="InterPro" id="IPR035994">
    <property type="entry name" value="Nucleoside_phosphorylase_sf"/>
</dbReference>
<dbReference type="InterPro" id="IPR000845">
    <property type="entry name" value="Nucleoside_phosphorylase_d"/>
</dbReference>
<keyword evidence="6" id="KW-1185">Reference proteome</keyword>
<gene>
    <name evidence="5" type="ORF">FK220_011770</name>
</gene>
<dbReference type="GO" id="GO:0005829">
    <property type="term" value="C:cytosol"/>
    <property type="evidence" value="ECO:0007669"/>
    <property type="project" value="TreeGrafter"/>
</dbReference>
<dbReference type="Pfam" id="PF01048">
    <property type="entry name" value="PNP_UDP_1"/>
    <property type="match status" value="1"/>
</dbReference>
<evidence type="ECO:0000256" key="1">
    <source>
        <dbReference type="ARBA" id="ARBA00011888"/>
    </source>
</evidence>
<comment type="caution">
    <text evidence="5">The sequence shown here is derived from an EMBL/GenBank/DDBJ whole genome shotgun (WGS) entry which is preliminary data.</text>
</comment>
<dbReference type="PANTHER" id="PTHR43691:SF11">
    <property type="entry name" value="FI09636P-RELATED"/>
    <property type="match status" value="1"/>
</dbReference>
<dbReference type="EC" id="2.4.2.3" evidence="1"/>
<dbReference type="EMBL" id="VIKU02000003">
    <property type="protein sequence ID" value="NHF60024.1"/>
    <property type="molecule type" value="Genomic_DNA"/>
</dbReference>
<dbReference type="CDD" id="cd00436">
    <property type="entry name" value="UP_TbUP-like"/>
    <property type="match status" value="1"/>
</dbReference>
<organism evidence="5 6">
    <name type="scientific">Pelagihabitans pacificus</name>
    <dbReference type="NCBI Taxonomy" id="2696054"/>
    <lineage>
        <taxon>Bacteria</taxon>
        <taxon>Pseudomonadati</taxon>
        <taxon>Bacteroidota</taxon>
        <taxon>Flavobacteriia</taxon>
        <taxon>Flavobacteriales</taxon>
        <taxon>Flavobacteriaceae</taxon>
        <taxon>Pelagihabitans</taxon>
    </lineage>
</organism>
<evidence type="ECO:0000256" key="3">
    <source>
        <dbReference type="ARBA" id="ARBA00048447"/>
    </source>
</evidence>
<dbReference type="Gene3D" id="3.40.50.1580">
    <property type="entry name" value="Nucleoside phosphorylase domain"/>
    <property type="match status" value="1"/>
</dbReference>